<gene>
    <name evidence="7" type="ORF">H0485_07730</name>
</gene>
<evidence type="ECO:0000313" key="8">
    <source>
        <dbReference type="Proteomes" id="UP001198571"/>
    </source>
</evidence>
<evidence type="ECO:0000256" key="2">
    <source>
        <dbReference type="ARBA" id="ARBA00022741"/>
    </source>
</evidence>
<dbReference type="PANTHER" id="PTHR10465">
    <property type="entry name" value="TRANSMEMBRANE GTPASE FZO1"/>
    <property type="match status" value="1"/>
</dbReference>
<dbReference type="InterPro" id="IPR027094">
    <property type="entry name" value="Mitofusin_fam"/>
</dbReference>
<dbReference type="Pfam" id="PF00350">
    <property type="entry name" value="Dynamin_N"/>
    <property type="match status" value="1"/>
</dbReference>
<dbReference type="PANTHER" id="PTHR10465:SF0">
    <property type="entry name" value="SARCALUMENIN"/>
    <property type="match status" value="1"/>
</dbReference>
<dbReference type="RefSeq" id="WP_226934789.1">
    <property type="nucleotide sequence ID" value="NZ_JACDXX010000005.1"/>
</dbReference>
<keyword evidence="2" id="KW-0547">Nucleotide-binding</keyword>
<keyword evidence="5" id="KW-0472">Membrane</keyword>
<proteinExistence type="predicted"/>
<keyword evidence="4" id="KW-0342">GTP-binding</keyword>
<organism evidence="7 8">
    <name type="scientific">Pseudogemmobacter faecipullorum</name>
    <dbReference type="NCBI Taxonomy" id="2755041"/>
    <lineage>
        <taxon>Bacteria</taxon>
        <taxon>Pseudomonadati</taxon>
        <taxon>Pseudomonadota</taxon>
        <taxon>Alphaproteobacteria</taxon>
        <taxon>Rhodobacterales</taxon>
        <taxon>Paracoccaceae</taxon>
        <taxon>Pseudogemmobacter</taxon>
    </lineage>
</organism>
<evidence type="ECO:0000256" key="3">
    <source>
        <dbReference type="ARBA" id="ARBA00022801"/>
    </source>
</evidence>
<evidence type="ECO:0000256" key="4">
    <source>
        <dbReference type="ARBA" id="ARBA00023134"/>
    </source>
</evidence>
<feature type="domain" description="Dynamin N-terminal" evidence="6">
    <location>
        <begin position="72"/>
        <end position="300"/>
    </location>
</feature>
<evidence type="ECO:0000256" key="5">
    <source>
        <dbReference type="ARBA" id="ARBA00023136"/>
    </source>
</evidence>
<protein>
    <submittedName>
        <fullName evidence="7">Dynamin family protein</fullName>
    </submittedName>
</protein>
<keyword evidence="8" id="KW-1185">Reference proteome</keyword>
<evidence type="ECO:0000256" key="1">
    <source>
        <dbReference type="ARBA" id="ARBA00004370"/>
    </source>
</evidence>
<accession>A0ABS8CKI8</accession>
<dbReference type="InterPro" id="IPR027417">
    <property type="entry name" value="P-loop_NTPase"/>
</dbReference>
<reference evidence="7 8" key="1">
    <citation type="submission" date="2020-07" db="EMBL/GenBank/DDBJ databases">
        <title>Pseudogemmobacter sp. nov., isolated from poultry manure in Taiwan.</title>
        <authorList>
            <person name="Lin S.-Y."/>
            <person name="Tang Y.-S."/>
            <person name="Young C.-C."/>
        </authorList>
    </citation>
    <scope>NUCLEOTIDE SEQUENCE [LARGE SCALE GENOMIC DNA]</scope>
    <source>
        <strain evidence="7 8">CC-YST710</strain>
    </source>
</reference>
<dbReference type="Gene3D" id="3.40.50.300">
    <property type="entry name" value="P-loop containing nucleotide triphosphate hydrolases"/>
    <property type="match status" value="1"/>
</dbReference>
<dbReference type="SUPFAM" id="SSF52540">
    <property type="entry name" value="P-loop containing nucleoside triphosphate hydrolases"/>
    <property type="match status" value="1"/>
</dbReference>
<evidence type="ECO:0000259" key="6">
    <source>
        <dbReference type="Pfam" id="PF00350"/>
    </source>
</evidence>
<dbReference type="EMBL" id="JACDXX010000005">
    <property type="protein sequence ID" value="MCB5409889.1"/>
    <property type="molecule type" value="Genomic_DNA"/>
</dbReference>
<dbReference type="Proteomes" id="UP001198571">
    <property type="component" value="Unassembled WGS sequence"/>
</dbReference>
<sequence>MRDYVTADTPGADELENSFQFFRQATASMAELRSRFETLGGLSERISQLLPEGFEEQLGELRSRLGDFAAPITFVGQVKSGKTALVNVLAGSPGLLPSDVNPWTSVVTTLHLNTPRPRNVRAEFAFFDQTEWEDLIQEGGRLGALARRARADDEMMQIRAQIEEMYSKSRERLGRNFELLLGNRHKYDEFSQQLIERYVCLGDQYASPEQGTAQGRFADITRSADLYMEVTGYPIGLSLQDTPGVNDPFMMREQVTLRSMNNASICVVVLSAAQAMNTVDLALIQLLCALESRRVIIFVNRIDELRDPARDIPVIREALGIILRDRGLGDITTILFGSAHWAEAALTGKPDMLSPASLAALEAMVAASPGPAHSLFAERAWACCGLAALLGAIGQTIAASSGCQVIDDSWRRLNNLVATVRTRHLASSALAVSQLSEVQTRAKIGNLRHAVDSYIDTDMTALFSHLTERVRQSSSDYVSRMAADLLERAKENGRAGVETCDPMQLRMRLRTAYIRYTNEMRSFFEDISDGTCQAMMDLYSQMLGEAAADMQLQAPAAPALPPPVALGRTIVVDLQTTRWKAWMASHINSKGLAREYHSLVEAEVSSISDELIATARDTLSMMARVLRDFLDEQESFALAIAAGGSLSRDPLTNPLIQRQQALEELSRELRQFGERRAI</sequence>
<keyword evidence="3" id="KW-0378">Hydrolase</keyword>
<name>A0ABS8CKI8_9RHOB</name>
<dbReference type="InterPro" id="IPR045063">
    <property type="entry name" value="Dynamin_N"/>
</dbReference>
<comment type="caution">
    <text evidence="7">The sequence shown here is derived from an EMBL/GenBank/DDBJ whole genome shotgun (WGS) entry which is preliminary data.</text>
</comment>
<evidence type="ECO:0000313" key="7">
    <source>
        <dbReference type="EMBL" id="MCB5409889.1"/>
    </source>
</evidence>
<comment type="subcellular location">
    <subcellularLocation>
        <location evidence="1">Membrane</location>
    </subcellularLocation>
</comment>